<name>A0ABQ5U5V6_9PROT</name>
<dbReference type="InterPro" id="IPR016084">
    <property type="entry name" value="Haem_Oase-like_multi-hlx"/>
</dbReference>
<evidence type="ECO:0000313" key="4">
    <source>
        <dbReference type="Proteomes" id="UP001161409"/>
    </source>
</evidence>
<evidence type="ECO:0000256" key="1">
    <source>
        <dbReference type="RuleBase" id="RU363093"/>
    </source>
</evidence>
<comment type="similarity">
    <text evidence="1">Belongs to the TenA family.</text>
</comment>
<dbReference type="PANTHER" id="PTHR43198">
    <property type="entry name" value="BIFUNCTIONAL TH2 PROTEIN"/>
    <property type="match status" value="1"/>
</dbReference>
<keyword evidence="1" id="KW-0378">Hydrolase</keyword>
<comment type="caution">
    <text evidence="3">The sequence shown here is derived from an EMBL/GenBank/DDBJ whole genome shotgun (WGS) entry which is preliminary data.</text>
</comment>
<dbReference type="InterPro" id="IPR027574">
    <property type="entry name" value="Thiaminase_II"/>
</dbReference>
<dbReference type="CDD" id="cd19367">
    <property type="entry name" value="TenA_C_ScTHI20-like"/>
    <property type="match status" value="1"/>
</dbReference>
<evidence type="ECO:0000313" key="3">
    <source>
        <dbReference type="EMBL" id="GLQ07545.1"/>
    </source>
</evidence>
<dbReference type="InterPro" id="IPR050967">
    <property type="entry name" value="Thiamine_Salvage_TenA"/>
</dbReference>
<dbReference type="Proteomes" id="UP001161409">
    <property type="component" value="Unassembled WGS sequence"/>
</dbReference>
<keyword evidence="4" id="KW-1185">Reference proteome</keyword>
<dbReference type="EMBL" id="BSNF01000008">
    <property type="protein sequence ID" value="GLQ07545.1"/>
    <property type="molecule type" value="Genomic_DNA"/>
</dbReference>
<keyword evidence="1" id="KW-0784">Thiamine biosynthesis</keyword>
<dbReference type="SUPFAM" id="SSF48613">
    <property type="entry name" value="Heme oxygenase-like"/>
    <property type="match status" value="1"/>
</dbReference>
<dbReference type="EC" id="3.5.99.2" evidence="1"/>
<dbReference type="RefSeq" id="WP_169561612.1">
    <property type="nucleotide sequence ID" value="NZ_BSNF01000008.1"/>
</dbReference>
<organism evidence="3 4">
    <name type="scientific">Sneathiella chinensis</name>
    <dbReference type="NCBI Taxonomy" id="349750"/>
    <lineage>
        <taxon>Bacteria</taxon>
        <taxon>Pseudomonadati</taxon>
        <taxon>Pseudomonadota</taxon>
        <taxon>Alphaproteobacteria</taxon>
        <taxon>Sneathiellales</taxon>
        <taxon>Sneathiellaceae</taxon>
        <taxon>Sneathiella</taxon>
    </lineage>
</organism>
<protein>
    <recommendedName>
        <fullName evidence="1">Aminopyrimidine aminohydrolase</fullName>
        <ecNumber evidence="1">3.5.99.2</ecNumber>
    </recommendedName>
</protein>
<evidence type="ECO:0000259" key="2">
    <source>
        <dbReference type="Pfam" id="PF03070"/>
    </source>
</evidence>
<dbReference type="Pfam" id="PF03070">
    <property type="entry name" value="TENA_THI-4"/>
    <property type="match status" value="1"/>
</dbReference>
<dbReference type="Gene3D" id="1.20.910.10">
    <property type="entry name" value="Heme oxygenase-like"/>
    <property type="match status" value="1"/>
</dbReference>
<proteinExistence type="inferred from homology"/>
<reference evidence="3" key="2">
    <citation type="submission" date="2023-01" db="EMBL/GenBank/DDBJ databases">
        <title>Draft genome sequence of Sneathiella chinensis strain NBRC 103408.</title>
        <authorList>
            <person name="Sun Q."/>
            <person name="Mori K."/>
        </authorList>
    </citation>
    <scope>NUCLEOTIDE SEQUENCE</scope>
    <source>
        <strain evidence="3">NBRC 103408</strain>
    </source>
</reference>
<dbReference type="InterPro" id="IPR004305">
    <property type="entry name" value="Thiaminase-2/PQQC"/>
</dbReference>
<comment type="catalytic activity">
    <reaction evidence="1">
        <text>4-amino-5-aminomethyl-2-methylpyrimidine + H2O = 4-amino-5-hydroxymethyl-2-methylpyrimidine + NH4(+)</text>
        <dbReference type="Rhea" id="RHEA:31799"/>
        <dbReference type="ChEBI" id="CHEBI:15377"/>
        <dbReference type="ChEBI" id="CHEBI:16892"/>
        <dbReference type="ChEBI" id="CHEBI:28938"/>
        <dbReference type="ChEBI" id="CHEBI:63416"/>
        <dbReference type="EC" id="3.5.99.2"/>
    </reaction>
</comment>
<feature type="domain" description="Thiaminase-2/PQQC" evidence="2">
    <location>
        <begin position="15"/>
        <end position="218"/>
    </location>
</feature>
<comment type="catalytic activity">
    <reaction evidence="1">
        <text>thiamine + H2O = 5-(2-hydroxyethyl)-4-methylthiazole + 4-amino-5-hydroxymethyl-2-methylpyrimidine + H(+)</text>
        <dbReference type="Rhea" id="RHEA:17509"/>
        <dbReference type="ChEBI" id="CHEBI:15377"/>
        <dbReference type="ChEBI" id="CHEBI:15378"/>
        <dbReference type="ChEBI" id="CHEBI:16892"/>
        <dbReference type="ChEBI" id="CHEBI:17957"/>
        <dbReference type="ChEBI" id="CHEBI:18385"/>
        <dbReference type="EC" id="3.5.99.2"/>
    </reaction>
</comment>
<sequence length="220" mass="24946">MTLFSRLKAANPSDWQAYITHDFVQGLGRGDLPREAFEFYLKQDYLFLIHFARAYALAAYKSDNLDDLKAAAKTVNGLVDTEMSLHVKYCAGWGISEAEMQQVTEAPENMAYTRYVLERGMAGDILDLYVALAPCIVGYGEIGRALMDNPATVKEGNPYLPWIEVYASDDYQEMVEDSIRQIDRLAESRFTEKRFDSLSKTFGDATRLEISFWQMGLNAL</sequence>
<comment type="pathway">
    <text evidence="1">Cofactor biosynthesis; thiamine diphosphate biosynthesis.</text>
</comment>
<accession>A0ABQ5U5V6</accession>
<gene>
    <name evidence="3" type="ORF">GCM10007924_27660</name>
</gene>
<dbReference type="PANTHER" id="PTHR43198:SF2">
    <property type="entry name" value="SI:CH1073-67J19.1-RELATED"/>
    <property type="match status" value="1"/>
</dbReference>
<comment type="function">
    <text evidence="1">Catalyzes an amino-pyrimidine hydrolysis reaction at the C5' of the pyrimidine moiety of thiamine compounds, a reaction that is part of a thiamine salvage pathway.</text>
</comment>
<dbReference type="NCBIfam" id="TIGR04306">
    <property type="entry name" value="salvage_TenA"/>
    <property type="match status" value="1"/>
</dbReference>
<reference evidence="3" key="1">
    <citation type="journal article" date="2014" name="Int. J. Syst. Evol. Microbiol.">
        <title>Complete genome of a new Firmicutes species belonging to the dominant human colonic microbiota ('Ruminococcus bicirculans') reveals two chromosomes and a selective capacity to utilize plant glucans.</title>
        <authorList>
            <consortium name="NISC Comparative Sequencing Program"/>
            <person name="Wegmann U."/>
            <person name="Louis P."/>
            <person name="Goesmann A."/>
            <person name="Henrissat B."/>
            <person name="Duncan S.H."/>
            <person name="Flint H.J."/>
        </authorList>
    </citation>
    <scope>NUCLEOTIDE SEQUENCE</scope>
    <source>
        <strain evidence="3">NBRC 103408</strain>
    </source>
</reference>